<dbReference type="PANTHER" id="PTHR45964">
    <property type="entry name" value="WSCD FAMILY MEMBER CG9164"/>
    <property type="match status" value="1"/>
</dbReference>
<dbReference type="PANTHER" id="PTHR45964:SF9">
    <property type="entry name" value="SULFOTRANSFERASE"/>
    <property type="match status" value="1"/>
</dbReference>
<dbReference type="InterPro" id="IPR051589">
    <property type="entry name" value="Sialate-O-sulfotransferase"/>
</dbReference>
<dbReference type="eggNOG" id="KOG4157">
    <property type="taxonomic scope" value="Eukaryota"/>
</dbReference>
<name>H2Y6K7_CIOSA</name>
<reference evidence="3" key="2">
    <citation type="submission" date="2025-08" db="UniProtKB">
        <authorList>
            <consortium name="Ensembl"/>
        </authorList>
    </citation>
    <scope>IDENTIFICATION</scope>
</reference>
<evidence type="ECO:0000256" key="1">
    <source>
        <dbReference type="ARBA" id="ARBA00010236"/>
    </source>
</evidence>
<accession>H2Y6K7</accession>
<organism evidence="3 4">
    <name type="scientific">Ciona savignyi</name>
    <name type="common">Pacific transparent sea squirt</name>
    <dbReference type="NCBI Taxonomy" id="51511"/>
    <lineage>
        <taxon>Eukaryota</taxon>
        <taxon>Metazoa</taxon>
        <taxon>Chordata</taxon>
        <taxon>Tunicata</taxon>
        <taxon>Ascidiacea</taxon>
        <taxon>Phlebobranchia</taxon>
        <taxon>Cionidae</taxon>
        <taxon>Ciona</taxon>
    </lineage>
</organism>
<comment type="similarity">
    <text evidence="1">Belongs to the WSCD family.</text>
</comment>
<dbReference type="SUPFAM" id="SSF52540">
    <property type="entry name" value="P-loop containing nucleoside triphosphate hydrolases"/>
    <property type="match status" value="1"/>
</dbReference>
<evidence type="ECO:0000313" key="3">
    <source>
        <dbReference type="Ensembl" id="ENSCSAVP00000000955.1"/>
    </source>
</evidence>
<evidence type="ECO:0000313" key="4">
    <source>
        <dbReference type="Proteomes" id="UP000007875"/>
    </source>
</evidence>
<sequence>MFVTFILCMSKNKMHYHHNDQQRQYYRSKSKINSRNREKQLDYSRDTLQRKKHISQVLEPMTQNPEPRWMTYLKGQQFVKKRLKAKLNATKVWKNNRPSADCNVIGFLNGSALNPNSIYNRRVALGSFPGSGNTWLRHLFHVTTGVWTGSLYFDKKLCKGGFLGEVSDCFDPSVFGIKVHDKLHADVMKCHFDVIVLVLRNPYHSILSEFNRRQGLSHVALASEEAFHDPDWERYASMKTKSF</sequence>
<dbReference type="GeneTree" id="ENSGT00940000169474"/>
<feature type="region of interest" description="Disordered" evidence="2">
    <location>
        <begin position="19"/>
        <end position="40"/>
    </location>
</feature>
<protein>
    <submittedName>
        <fullName evidence="3">Uncharacterized protein</fullName>
    </submittedName>
</protein>
<keyword evidence="4" id="KW-1185">Reference proteome</keyword>
<dbReference type="STRING" id="51511.ENSCSAVP00000000955"/>
<evidence type="ECO:0000256" key="2">
    <source>
        <dbReference type="SAM" id="MobiDB-lite"/>
    </source>
</evidence>
<dbReference type="Proteomes" id="UP000007875">
    <property type="component" value="Unassembled WGS sequence"/>
</dbReference>
<dbReference type="InParanoid" id="H2Y6K7"/>
<dbReference type="Ensembl" id="ENSCSAVT00000000965.1">
    <property type="protein sequence ID" value="ENSCSAVP00000000955.1"/>
    <property type="gene ID" value="ENSCSAVG00000000534.1"/>
</dbReference>
<reference evidence="3" key="3">
    <citation type="submission" date="2025-09" db="UniProtKB">
        <authorList>
            <consortium name="Ensembl"/>
        </authorList>
    </citation>
    <scope>IDENTIFICATION</scope>
</reference>
<dbReference type="AlphaFoldDB" id="H2Y6K7"/>
<dbReference type="InterPro" id="IPR027417">
    <property type="entry name" value="P-loop_NTPase"/>
</dbReference>
<proteinExistence type="inferred from homology"/>
<reference evidence="4" key="1">
    <citation type="submission" date="2003-08" db="EMBL/GenBank/DDBJ databases">
        <authorList>
            <person name="Birren B."/>
            <person name="Nusbaum C."/>
            <person name="Abebe A."/>
            <person name="Abouelleil A."/>
            <person name="Adekoya E."/>
            <person name="Ait-zahra M."/>
            <person name="Allen N."/>
            <person name="Allen T."/>
            <person name="An P."/>
            <person name="Anderson M."/>
            <person name="Anderson S."/>
            <person name="Arachchi H."/>
            <person name="Armbruster J."/>
            <person name="Bachantsang P."/>
            <person name="Baldwin J."/>
            <person name="Barry A."/>
            <person name="Bayul T."/>
            <person name="Blitshsteyn B."/>
            <person name="Bloom T."/>
            <person name="Blye J."/>
            <person name="Boguslavskiy L."/>
            <person name="Borowsky M."/>
            <person name="Boukhgalter B."/>
            <person name="Brunache A."/>
            <person name="Butler J."/>
            <person name="Calixte N."/>
            <person name="Calvo S."/>
            <person name="Camarata J."/>
            <person name="Campo K."/>
            <person name="Chang J."/>
            <person name="Cheshatsang Y."/>
            <person name="Citroen M."/>
            <person name="Collymore A."/>
            <person name="Considine T."/>
            <person name="Cook A."/>
            <person name="Cooke P."/>
            <person name="Corum B."/>
            <person name="Cuomo C."/>
            <person name="David R."/>
            <person name="Dawoe T."/>
            <person name="Degray S."/>
            <person name="Dodge S."/>
            <person name="Dooley K."/>
            <person name="Dorje P."/>
            <person name="Dorjee K."/>
            <person name="Dorris L."/>
            <person name="Duffey N."/>
            <person name="Dupes A."/>
            <person name="Elkins T."/>
            <person name="Engels R."/>
            <person name="Erickson J."/>
            <person name="Farina A."/>
            <person name="Faro S."/>
            <person name="Ferreira P."/>
            <person name="Fischer H."/>
            <person name="Fitzgerald M."/>
            <person name="Foley K."/>
            <person name="Gage D."/>
            <person name="Galagan J."/>
            <person name="Gearin G."/>
            <person name="Gnerre S."/>
            <person name="Gnirke A."/>
            <person name="Goyette A."/>
            <person name="Graham J."/>
            <person name="Grandbois E."/>
            <person name="Gyaltsen K."/>
            <person name="Hafez N."/>
            <person name="Hagopian D."/>
            <person name="Hagos B."/>
            <person name="Hall J."/>
            <person name="Hatcher B."/>
            <person name="Heller A."/>
            <person name="Higgins H."/>
            <person name="Honan T."/>
            <person name="Horn A."/>
            <person name="Houde N."/>
            <person name="Hughes L."/>
            <person name="Hulme W."/>
            <person name="Husby E."/>
            <person name="Iliev I."/>
            <person name="Jaffe D."/>
            <person name="Jones C."/>
            <person name="Kamal M."/>
            <person name="Kamat A."/>
            <person name="Kamvysselis M."/>
            <person name="Karlsson E."/>
            <person name="Kells C."/>
            <person name="Kieu A."/>
            <person name="Kisner P."/>
            <person name="Kodira C."/>
            <person name="Kulbokas E."/>
            <person name="Labutti K."/>
            <person name="Lama D."/>
            <person name="Landers T."/>
            <person name="Leger J."/>
            <person name="Levine S."/>
            <person name="Lewis D."/>
            <person name="Lewis T."/>
            <person name="Lindblad-toh K."/>
            <person name="Liu X."/>
            <person name="Lokyitsang T."/>
            <person name="Lokyitsang Y."/>
            <person name="Lucien O."/>
            <person name="Lui A."/>
            <person name="Ma L.J."/>
            <person name="Mabbitt R."/>
            <person name="Macdonald J."/>
            <person name="Maclean C."/>
            <person name="Major J."/>
            <person name="Manning J."/>
            <person name="Marabella R."/>
            <person name="Maru K."/>
            <person name="Matthews C."/>
            <person name="Mauceli E."/>
            <person name="Mccarthy M."/>
            <person name="Mcdonough S."/>
            <person name="Mcghee T."/>
            <person name="Meldrim J."/>
            <person name="Meneus L."/>
            <person name="Mesirov J."/>
            <person name="Mihalev A."/>
            <person name="Mihova T."/>
            <person name="Mikkelsen T."/>
            <person name="Mlenga V."/>
            <person name="Moru K."/>
            <person name="Mozes J."/>
            <person name="Mulrain L."/>
            <person name="Munson G."/>
            <person name="Naylor J."/>
            <person name="Newes C."/>
            <person name="Nguyen C."/>
            <person name="Nguyen N."/>
            <person name="Nguyen T."/>
            <person name="Nicol R."/>
            <person name="Nielsen C."/>
            <person name="Nizzari M."/>
            <person name="Norbu C."/>
            <person name="Norbu N."/>
            <person name="O'donnell P."/>
            <person name="Okoawo O."/>
            <person name="O'leary S."/>
            <person name="Omotosho B."/>
            <person name="O'neill K."/>
            <person name="Osman S."/>
            <person name="Parker S."/>
            <person name="Perrin D."/>
            <person name="Phunkhang P."/>
            <person name="Piqani B."/>
            <person name="Purcell S."/>
            <person name="Rachupka T."/>
            <person name="Ramasamy U."/>
            <person name="Rameau R."/>
            <person name="Ray V."/>
            <person name="Raymond C."/>
            <person name="Retta R."/>
            <person name="Richardson S."/>
            <person name="Rise C."/>
            <person name="Rodriguez J."/>
            <person name="Rogers J."/>
            <person name="Rogov P."/>
            <person name="Rutman M."/>
            <person name="Schupbach R."/>
            <person name="Seaman C."/>
            <person name="Settipalli S."/>
            <person name="Sharpe T."/>
            <person name="Sheridan J."/>
            <person name="Sherpa N."/>
            <person name="Shi J."/>
            <person name="Smirnov S."/>
            <person name="Smith C."/>
            <person name="Sougnez C."/>
            <person name="Spencer B."/>
            <person name="Stalker J."/>
            <person name="Stange-thomann N."/>
            <person name="Stavropoulos S."/>
            <person name="Stetson K."/>
            <person name="Stone C."/>
            <person name="Stone S."/>
            <person name="Stubbs M."/>
            <person name="Talamas J."/>
            <person name="Tchuinga P."/>
            <person name="Tenzing P."/>
            <person name="Tesfaye S."/>
            <person name="Theodore J."/>
            <person name="Thoulutsang Y."/>
            <person name="Topham K."/>
            <person name="Towey S."/>
            <person name="Tsamla T."/>
            <person name="Tsomo N."/>
            <person name="Vallee D."/>
            <person name="Vassiliev H."/>
            <person name="Venkataraman V."/>
            <person name="Vinson J."/>
            <person name="Vo A."/>
            <person name="Wade C."/>
            <person name="Wang S."/>
            <person name="Wangchuk T."/>
            <person name="Wangdi T."/>
            <person name="Whittaker C."/>
            <person name="Wilkinson J."/>
            <person name="Wu Y."/>
            <person name="Wyman D."/>
            <person name="Yadav S."/>
            <person name="Yang S."/>
            <person name="Yang X."/>
            <person name="Yeager S."/>
            <person name="Yee E."/>
            <person name="Young G."/>
            <person name="Zainoun J."/>
            <person name="Zembeck L."/>
            <person name="Zimmer A."/>
            <person name="Zody M."/>
            <person name="Lander E."/>
        </authorList>
    </citation>
    <scope>NUCLEOTIDE SEQUENCE [LARGE SCALE GENOMIC DNA]</scope>
</reference>
<dbReference type="HOGENOM" id="CLU_1144800_0_0_1"/>